<evidence type="ECO:0000313" key="5">
    <source>
        <dbReference type="Proteomes" id="UP000219559"/>
    </source>
</evidence>
<dbReference type="InterPro" id="IPR029039">
    <property type="entry name" value="Flavoprotein-like_sf"/>
</dbReference>
<dbReference type="EMBL" id="NBWU01000004">
    <property type="protein sequence ID" value="PCE63976.1"/>
    <property type="molecule type" value="Genomic_DNA"/>
</dbReference>
<dbReference type="Pfam" id="PF02525">
    <property type="entry name" value="Flavodoxin_2"/>
    <property type="match status" value="1"/>
</dbReference>
<keyword evidence="2" id="KW-0560">Oxidoreductase</keyword>
<dbReference type="Gene3D" id="3.40.50.360">
    <property type="match status" value="1"/>
</dbReference>
<dbReference type="GO" id="GO:0003955">
    <property type="term" value="F:NAD(P)H dehydrogenase (quinone) activity"/>
    <property type="evidence" value="ECO:0007669"/>
    <property type="project" value="TreeGrafter"/>
</dbReference>
<evidence type="ECO:0000313" key="4">
    <source>
        <dbReference type="EMBL" id="PCE63976.1"/>
    </source>
</evidence>
<proteinExistence type="inferred from homology"/>
<reference evidence="4 5" key="1">
    <citation type="submission" date="2017-04" db="EMBL/GenBank/DDBJ databases">
        <title>A new member of the family Flavobacteriaceae isolated from ascidians.</title>
        <authorList>
            <person name="Chen L."/>
        </authorList>
    </citation>
    <scope>NUCLEOTIDE SEQUENCE [LARGE SCALE GENOMIC DNA]</scope>
    <source>
        <strain evidence="4 5">HQA918</strain>
    </source>
</reference>
<dbReference type="OrthoDB" id="652200at2"/>
<name>A0A2A4G7K8_9FLAO</name>
<comment type="caution">
    <text evidence="4">The sequence shown here is derived from an EMBL/GenBank/DDBJ whole genome shotgun (WGS) entry which is preliminary data.</text>
</comment>
<protein>
    <submittedName>
        <fullName evidence="4">NADPH:quinone reductase</fullName>
    </submittedName>
</protein>
<dbReference type="GO" id="GO:0005829">
    <property type="term" value="C:cytosol"/>
    <property type="evidence" value="ECO:0007669"/>
    <property type="project" value="TreeGrafter"/>
</dbReference>
<dbReference type="AlphaFoldDB" id="A0A2A4G7K8"/>
<feature type="domain" description="Flavodoxin-like fold" evidence="3">
    <location>
        <begin position="1"/>
        <end position="197"/>
    </location>
</feature>
<comment type="similarity">
    <text evidence="1">Belongs to the NAD(P)H dehydrogenase (quinone) family.</text>
</comment>
<gene>
    <name evidence="4" type="ORF">B7P33_12035</name>
</gene>
<evidence type="ECO:0000259" key="3">
    <source>
        <dbReference type="Pfam" id="PF02525"/>
    </source>
</evidence>
<sequence>MRVLIVFNHPYEKSYCNAVLEAVQKGLSRAGHSIDLIHLDEDGFDPVMRAKDLKAFVTAAKDSQASYEALDPLVKAYKIRLQAADFLIFIFPIWWELMPALTKGFIDKLIFPGIAYDYNDKGNRMLGRLKQLKGVHMITTMNTPAWAYRALFGNAIKKAVLFGTFWKIGVPNRKWISLNYVKFTSQQKREKWLEKLTKRYANL</sequence>
<dbReference type="PANTHER" id="PTHR10204:SF34">
    <property type="entry name" value="NAD(P)H DEHYDROGENASE [QUINONE] 1 ISOFORM 1"/>
    <property type="match status" value="1"/>
</dbReference>
<dbReference type="InterPro" id="IPR051545">
    <property type="entry name" value="NAD(P)H_dehydrogenase_qn"/>
</dbReference>
<dbReference type="InterPro" id="IPR003680">
    <property type="entry name" value="Flavodoxin_fold"/>
</dbReference>
<dbReference type="RefSeq" id="WP_097442694.1">
    <property type="nucleotide sequence ID" value="NZ_NBWU01000004.1"/>
</dbReference>
<dbReference type="Proteomes" id="UP000219559">
    <property type="component" value="Unassembled WGS sequence"/>
</dbReference>
<evidence type="ECO:0000256" key="1">
    <source>
        <dbReference type="ARBA" id="ARBA00006252"/>
    </source>
</evidence>
<organism evidence="4 5">
    <name type="scientific">Sediminicola luteus</name>
    <dbReference type="NCBI Taxonomy" id="319238"/>
    <lineage>
        <taxon>Bacteria</taxon>
        <taxon>Pseudomonadati</taxon>
        <taxon>Bacteroidota</taxon>
        <taxon>Flavobacteriia</taxon>
        <taxon>Flavobacteriales</taxon>
        <taxon>Flavobacteriaceae</taxon>
        <taxon>Sediminicola</taxon>
    </lineage>
</organism>
<keyword evidence="5" id="KW-1185">Reference proteome</keyword>
<evidence type="ECO:0000256" key="2">
    <source>
        <dbReference type="ARBA" id="ARBA00023002"/>
    </source>
</evidence>
<dbReference type="PANTHER" id="PTHR10204">
    <property type="entry name" value="NAD P H OXIDOREDUCTASE-RELATED"/>
    <property type="match status" value="1"/>
</dbReference>
<dbReference type="SUPFAM" id="SSF52218">
    <property type="entry name" value="Flavoproteins"/>
    <property type="match status" value="1"/>
</dbReference>
<accession>A0A2A4G7K8</accession>